<keyword evidence="1" id="KW-0812">Transmembrane</keyword>
<evidence type="ECO:0000256" key="1">
    <source>
        <dbReference type="SAM" id="Phobius"/>
    </source>
</evidence>
<dbReference type="GO" id="GO:0016989">
    <property type="term" value="F:sigma factor antagonist activity"/>
    <property type="evidence" value="ECO:0007669"/>
    <property type="project" value="TreeGrafter"/>
</dbReference>
<feature type="domain" description="FecR protein" evidence="2">
    <location>
        <begin position="159"/>
        <end position="250"/>
    </location>
</feature>
<evidence type="ECO:0000313" key="5">
    <source>
        <dbReference type="Proteomes" id="UP000235803"/>
    </source>
</evidence>
<gene>
    <name evidence="4" type="ORF">C1H69_19460</name>
</gene>
<dbReference type="PANTHER" id="PTHR30273:SF2">
    <property type="entry name" value="PROTEIN FECR"/>
    <property type="match status" value="1"/>
</dbReference>
<evidence type="ECO:0000259" key="3">
    <source>
        <dbReference type="Pfam" id="PF16220"/>
    </source>
</evidence>
<keyword evidence="1" id="KW-0472">Membrane</keyword>
<keyword evidence="5" id="KW-1185">Reference proteome</keyword>
<dbReference type="Pfam" id="PF04773">
    <property type="entry name" value="FecR"/>
    <property type="match status" value="1"/>
</dbReference>
<name>A0A2N7TXA1_9GAMM</name>
<feature type="transmembrane region" description="Helical" evidence="1">
    <location>
        <begin position="128"/>
        <end position="147"/>
    </location>
</feature>
<evidence type="ECO:0000259" key="2">
    <source>
        <dbReference type="Pfam" id="PF04773"/>
    </source>
</evidence>
<dbReference type="Gene3D" id="3.55.50.30">
    <property type="match status" value="1"/>
</dbReference>
<evidence type="ECO:0000313" key="4">
    <source>
        <dbReference type="EMBL" id="PMR72827.1"/>
    </source>
</evidence>
<dbReference type="OrthoDB" id="9798846at2"/>
<dbReference type="AlphaFoldDB" id="A0A2N7TXA1"/>
<dbReference type="InterPro" id="IPR032623">
    <property type="entry name" value="FecR_N"/>
</dbReference>
<feature type="domain" description="FecR N-terminal" evidence="3">
    <location>
        <begin position="56"/>
        <end position="95"/>
    </location>
</feature>
<sequence>MTNEENCRVSRCSINTITRDEPVYATEVDRGEPGLASTSKPPSTRPHLDEETIDIAMEWYLRLKDDSATQEDRLAFRQWLDRDERHAMAYADAGALWQDVEAPACLWVKRERHREHQRHTRAVRRRRPWVAVACALLLALFVSAGLWRDPGMPDRMMADVSTVPGQSHEMRLADGSWLFLDADSALDIDMARDMRELTLRRGRLWVDVLSEDARPFHVVAGDALVKVVGTRFAVERDGEQVKVTVEEGRVAVSGDRSPENAESIVLDAGQQIVVSDGMLGVPSDIDAWVQFAWRRGQVVFDQAGIAEVVAQLERMLPGRVLFDGDRLGSLRLSGSFPGDDPTALLDALDSALGVEVRRVPGGLVWLRLPGDA</sequence>
<organism evidence="4 5">
    <name type="scientific">Billgrantia endophytica</name>
    <dbReference type="NCBI Taxonomy" id="2033802"/>
    <lineage>
        <taxon>Bacteria</taxon>
        <taxon>Pseudomonadati</taxon>
        <taxon>Pseudomonadota</taxon>
        <taxon>Gammaproteobacteria</taxon>
        <taxon>Oceanospirillales</taxon>
        <taxon>Halomonadaceae</taxon>
        <taxon>Billgrantia</taxon>
    </lineage>
</organism>
<dbReference type="Pfam" id="PF16220">
    <property type="entry name" value="DUF4880"/>
    <property type="match status" value="1"/>
</dbReference>
<dbReference type="Proteomes" id="UP000235803">
    <property type="component" value="Unassembled WGS sequence"/>
</dbReference>
<reference evidence="4 5" key="1">
    <citation type="submission" date="2018-01" db="EMBL/GenBank/DDBJ databases">
        <title>Halomonas endophytica sp. nov., isolated from storage liquid in the stems of Populus euphratica.</title>
        <authorList>
            <person name="Chen C."/>
        </authorList>
    </citation>
    <scope>NUCLEOTIDE SEQUENCE [LARGE SCALE GENOMIC DNA]</scope>
    <source>
        <strain evidence="4 5">MC28</strain>
    </source>
</reference>
<dbReference type="InterPro" id="IPR006860">
    <property type="entry name" value="FecR"/>
</dbReference>
<dbReference type="PANTHER" id="PTHR30273">
    <property type="entry name" value="PERIPLASMIC SIGNAL SENSOR AND SIGMA FACTOR ACTIVATOR FECR-RELATED"/>
    <property type="match status" value="1"/>
</dbReference>
<comment type="caution">
    <text evidence="4">The sequence shown here is derived from an EMBL/GenBank/DDBJ whole genome shotgun (WGS) entry which is preliminary data.</text>
</comment>
<dbReference type="PIRSF" id="PIRSF018266">
    <property type="entry name" value="FecR"/>
    <property type="match status" value="1"/>
</dbReference>
<protein>
    <submittedName>
        <fullName evidence="4">Iron dicitrate transport regulator FecR</fullName>
    </submittedName>
</protein>
<accession>A0A2N7TXA1</accession>
<proteinExistence type="predicted"/>
<dbReference type="Gene3D" id="2.60.120.1440">
    <property type="match status" value="1"/>
</dbReference>
<dbReference type="InterPro" id="IPR012373">
    <property type="entry name" value="Ferrdict_sens_TM"/>
</dbReference>
<dbReference type="EMBL" id="PNRF01000041">
    <property type="protein sequence ID" value="PMR72827.1"/>
    <property type="molecule type" value="Genomic_DNA"/>
</dbReference>
<keyword evidence="1" id="KW-1133">Transmembrane helix</keyword>